<dbReference type="InParanoid" id="A2FDC8"/>
<sequence length="327" mass="38310">MNYLLDHQDMDCKVFLQIFRNLASIQDDIYDEVEDFIPFILDFITIRVNKIEQMTNDEINSIAFFIGLPCRKVDQLDEKYHVLLSNILLLLATHDITNYNIQKHTIHAATVFVINEETYQLLVDNSFLSFYLNNFMNFSQKLWGDICSYFGVCLNIVPSNDMFSRFNTQILIEKLIDNPNKKYIIGVFYFLNCVFQLQQENLSSWVSAGLIEYSLRIYPVAPQFIKKSIVVLFVNVILNGQPEIVNEILNTPILQYIIEFFEYSKTKLRIQIYNMIKYIIESQQFESIDFNSILESVMPIAIEDLNSEKTEIAELAQYIADMEDFAE</sequence>
<name>A2FDC8_TRIV3</name>
<dbReference type="RefSeq" id="XP_001310009.1">
    <property type="nucleotide sequence ID" value="XM_001310008.1"/>
</dbReference>
<dbReference type="Proteomes" id="UP000001542">
    <property type="component" value="Unassembled WGS sequence"/>
</dbReference>
<dbReference type="KEGG" id="tva:4754857"/>
<keyword evidence="2" id="KW-1185">Reference proteome</keyword>
<reference evidence="1" key="2">
    <citation type="journal article" date="2007" name="Science">
        <title>Draft genome sequence of the sexually transmitted pathogen Trichomonas vaginalis.</title>
        <authorList>
            <person name="Carlton J.M."/>
            <person name="Hirt R.P."/>
            <person name="Silva J.C."/>
            <person name="Delcher A.L."/>
            <person name="Schatz M."/>
            <person name="Zhao Q."/>
            <person name="Wortman J.R."/>
            <person name="Bidwell S.L."/>
            <person name="Alsmark U.C.M."/>
            <person name="Besteiro S."/>
            <person name="Sicheritz-Ponten T."/>
            <person name="Noel C.J."/>
            <person name="Dacks J.B."/>
            <person name="Foster P.G."/>
            <person name="Simillion C."/>
            <person name="Van de Peer Y."/>
            <person name="Miranda-Saavedra D."/>
            <person name="Barton G.J."/>
            <person name="Westrop G.D."/>
            <person name="Mueller S."/>
            <person name="Dessi D."/>
            <person name="Fiori P.L."/>
            <person name="Ren Q."/>
            <person name="Paulsen I."/>
            <person name="Zhang H."/>
            <person name="Bastida-Corcuera F.D."/>
            <person name="Simoes-Barbosa A."/>
            <person name="Brown M.T."/>
            <person name="Hayes R.D."/>
            <person name="Mukherjee M."/>
            <person name="Okumura C.Y."/>
            <person name="Schneider R."/>
            <person name="Smith A.J."/>
            <person name="Vanacova S."/>
            <person name="Villalvazo M."/>
            <person name="Haas B.J."/>
            <person name="Pertea M."/>
            <person name="Feldblyum T.V."/>
            <person name="Utterback T.R."/>
            <person name="Shu C.L."/>
            <person name="Osoegawa K."/>
            <person name="de Jong P.J."/>
            <person name="Hrdy I."/>
            <person name="Horvathova L."/>
            <person name="Zubacova Z."/>
            <person name="Dolezal P."/>
            <person name="Malik S.B."/>
            <person name="Logsdon J.M. Jr."/>
            <person name="Henze K."/>
            <person name="Gupta A."/>
            <person name="Wang C.C."/>
            <person name="Dunne R.L."/>
            <person name="Upcroft J.A."/>
            <person name="Upcroft P."/>
            <person name="White O."/>
            <person name="Salzberg S.L."/>
            <person name="Tang P."/>
            <person name="Chiu C.-H."/>
            <person name="Lee Y.-S."/>
            <person name="Embley T.M."/>
            <person name="Coombs G.H."/>
            <person name="Mottram J.C."/>
            <person name="Tachezy J."/>
            <person name="Fraser-Liggett C.M."/>
            <person name="Johnson P.J."/>
        </authorList>
    </citation>
    <scope>NUCLEOTIDE SEQUENCE [LARGE SCALE GENOMIC DNA]</scope>
    <source>
        <strain evidence="1">G3</strain>
    </source>
</reference>
<reference evidence="1" key="1">
    <citation type="submission" date="2006-10" db="EMBL/GenBank/DDBJ databases">
        <authorList>
            <person name="Amadeo P."/>
            <person name="Zhao Q."/>
            <person name="Wortman J."/>
            <person name="Fraser-Liggett C."/>
            <person name="Carlton J."/>
        </authorList>
    </citation>
    <scope>NUCLEOTIDE SEQUENCE</scope>
    <source>
        <strain evidence="1">G3</strain>
    </source>
</reference>
<evidence type="ECO:0000313" key="1">
    <source>
        <dbReference type="EMBL" id="EAX97079.1"/>
    </source>
</evidence>
<gene>
    <name evidence="1" type="ORF">TVAG_086180</name>
</gene>
<dbReference type="VEuPathDB" id="TrichDB:TVAG_086180"/>
<proteinExistence type="predicted"/>
<protein>
    <submittedName>
        <fullName evidence="1">Uncharacterized protein</fullName>
    </submittedName>
</protein>
<dbReference type="AlphaFoldDB" id="A2FDC8"/>
<organism evidence="1 2">
    <name type="scientific">Trichomonas vaginalis (strain ATCC PRA-98 / G3)</name>
    <dbReference type="NCBI Taxonomy" id="412133"/>
    <lineage>
        <taxon>Eukaryota</taxon>
        <taxon>Metamonada</taxon>
        <taxon>Parabasalia</taxon>
        <taxon>Trichomonadida</taxon>
        <taxon>Trichomonadidae</taxon>
        <taxon>Trichomonas</taxon>
    </lineage>
</organism>
<dbReference type="VEuPathDB" id="TrichDB:TVAGG3_0525900"/>
<accession>A2FDC8</accession>
<dbReference type="EMBL" id="DS113730">
    <property type="protein sequence ID" value="EAX97079.1"/>
    <property type="molecule type" value="Genomic_DNA"/>
</dbReference>
<dbReference type="SUPFAM" id="SSF48371">
    <property type="entry name" value="ARM repeat"/>
    <property type="match status" value="1"/>
</dbReference>
<evidence type="ECO:0000313" key="2">
    <source>
        <dbReference type="Proteomes" id="UP000001542"/>
    </source>
</evidence>
<dbReference type="InterPro" id="IPR016024">
    <property type="entry name" value="ARM-type_fold"/>
</dbReference>